<name>A0A6F8Y5U5_9ACTN</name>
<dbReference type="GO" id="GO:0003677">
    <property type="term" value="F:DNA binding"/>
    <property type="evidence" value="ECO:0007669"/>
    <property type="project" value="InterPro"/>
</dbReference>
<sequence>MKSYEIKIWEITARKDRKSRPWRVRWAVAGERFEELFRTKALADSFRSELVKAANAGEPFDTTTGRPASEARARNTTTWYAHSRTYVQMKWPRAAAKSRRGIVEALTQVSMTLSRAGKRGRPEDEVLRRALYIYGLNPRRWSEEVPAEYAAALAWLDGASLPVVDLDSAATVRRVLDGLCLRQDGKPAAAATVARKRAVFYNAVGYAVELELLGANPIDRVQWTAPEVAQAIDRRVVANPVQVAALLDGVRSLGKRAERVVAFFGCLYYAGMRPSEAADLRLGDCVLPGKCLDCGATTDNALTPACAHDKIEHQWGKVTLAETAPLAGSHWTDDGRPYERRGLKHRARKETRSVPIPPRLVQLLCEHVKKHGTMPDGRYFGGLHGGPLASSIYDRWWKLAREKALTPAQVASPLARRPYDLRHAAASLWLNAGVPPTEVARRLGHGVAVLLRVYANCIDGGEDGANDRIGGALG</sequence>
<dbReference type="PANTHER" id="PTHR30349:SF64">
    <property type="entry name" value="PROPHAGE INTEGRASE INTD-RELATED"/>
    <property type="match status" value="1"/>
</dbReference>
<reference evidence="3 4" key="1">
    <citation type="submission" date="2020-03" db="EMBL/GenBank/DDBJ databases">
        <title>Whole genome shotgun sequence of Phytohabitans flavus NBRC 107702.</title>
        <authorList>
            <person name="Komaki H."/>
            <person name="Tamura T."/>
        </authorList>
    </citation>
    <scope>NUCLEOTIDE SEQUENCE [LARGE SCALE GENOMIC DNA]</scope>
    <source>
        <strain evidence="3 4">NBRC 107702</strain>
    </source>
</reference>
<dbReference type="InterPro" id="IPR050090">
    <property type="entry name" value="Tyrosine_recombinase_XerCD"/>
</dbReference>
<dbReference type="InterPro" id="IPR011010">
    <property type="entry name" value="DNA_brk_join_enz"/>
</dbReference>
<reference evidence="3 4" key="2">
    <citation type="submission" date="2020-03" db="EMBL/GenBank/DDBJ databases">
        <authorList>
            <person name="Ichikawa N."/>
            <person name="Kimura A."/>
            <person name="Kitahashi Y."/>
            <person name="Uohara A."/>
        </authorList>
    </citation>
    <scope>NUCLEOTIDE SEQUENCE [LARGE SCALE GENOMIC DNA]</scope>
    <source>
        <strain evidence="3 4">NBRC 107702</strain>
    </source>
</reference>
<dbReference type="InterPro" id="IPR002104">
    <property type="entry name" value="Integrase_catalytic"/>
</dbReference>
<feature type="domain" description="Tyr recombinase" evidence="2">
    <location>
        <begin position="232"/>
        <end position="468"/>
    </location>
</feature>
<evidence type="ECO:0000259" key="2">
    <source>
        <dbReference type="PROSITE" id="PS51898"/>
    </source>
</evidence>
<dbReference type="AlphaFoldDB" id="A0A6F8Y5U5"/>
<evidence type="ECO:0000313" key="4">
    <source>
        <dbReference type="Proteomes" id="UP000502508"/>
    </source>
</evidence>
<dbReference type="PROSITE" id="PS51898">
    <property type="entry name" value="TYR_RECOMBINASE"/>
    <property type="match status" value="1"/>
</dbReference>
<keyword evidence="4" id="KW-1185">Reference proteome</keyword>
<gene>
    <name evidence="3" type="ORF">Pflav_077410</name>
</gene>
<dbReference type="KEGG" id="pfla:Pflav_077410"/>
<dbReference type="GO" id="GO:0006310">
    <property type="term" value="P:DNA recombination"/>
    <property type="evidence" value="ECO:0007669"/>
    <property type="project" value="UniProtKB-KW"/>
</dbReference>
<protein>
    <submittedName>
        <fullName evidence="3">Site-specific integrase</fullName>
    </submittedName>
</protein>
<organism evidence="3 4">
    <name type="scientific">Phytohabitans flavus</name>
    <dbReference type="NCBI Taxonomy" id="1076124"/>
    <lineage>
        <taxon>Bacteria</taxon>
        <taxon>Bacillati</taxon>
        <taxon>Actinomycetota</taxon>
        <taxon>Actinomycetes</taxon>
        <taxon>Micromonosporales</taxon>
        <taxon>Micromonosporaceae</taxon>
    </lineage>
</organism>
<dbReference type="Gene3D" id="1.10.443.10">
    <property type="entry name" value="Intergrase catalytic core"/>
    <property type="match status" value="1"/>
</dbReference>
<dbReference type="EMBL" id="AP022870">
    <property type="protein sequence ID" value="BCB81331.1"/>
    <property type="molecule type" value="Genomic_DNA"/>
</dbReference>
<keyword evidence="1" id="KW-0233">DNA recombination</keyword>
<dbReference type="Proteomes" id="UP000502508">
    <property type="component" value="Chromosome"/>
</dbReference>
<evidence type="ECO:0000256" key="1">
    <source>
        <dbReference type="ARBA" id="ARBA00023172"/>
    </source>
</evidence>
<dbReference type="SUPFAM" id="SSF56349">
    <property type="entry name" value="DNA breaking-rejoining enzymes"/>
    <property type="match status" value="1"/>
</dbReference>
<dbReference type="GO" id="GO:0015074">
    <property type="term" value="P:DNA integration"/>
    <property type="evidence" value="ECO:0007669"/>
    <property type="project" value="InterPro"/>
</dbReference>
<dbReference type="InterPro" id="IPR013762">
    <property type="entry name" value="Integrase-like_cat_sf"/>
</dbReference>
<dbReference type="RefSeq" id="WP_173041225.1">
    <property type="nucleotide sequence ID" value="NZ_AP022870.1"/>
</dbReference>
<accession>A0A6F8Y5U5</accession>
<dbReference type="PANTHER" id="PTHR30349">
    <property type="entry name" value="PHAGE INTEGRASE-RELATED"/>
    <property type="match status" value="1"/>
</dbReference>
<proteinExistence type="predicted"/>
<evidence type="ECO:0000313" key="3">
    <source>
        <dbReference type="EMBL" id="BCB81331.1"/>
    </source>
</evidence>